<dbReference type="SUPFAM" id="SSF54277">
    <property type="entry name" value="CAD &amp; PB1 domains"/>
    <property type="match status" value="1"/>
</dbReference>
<dbReference type="GO" id="GO:0006915">
    <property type="term" value="P:apoptotic process"/>
    <property type="evidence" value="ECO:0007669"/>
    <property type="project" value="UniProtKB-UniRule"/>
</dbReference>
<reference evidence="4" key="3">
    <citation type="submission" date="2025-09" db="UniProtKB">
        <authorList>
            <consortium name="Ensembl"/>
        </authorList>
    </citation>
    <scope>IDENTIFICATION</scope>
</reference>
<gene>
    <name evidence="4" type="primary">DFFA</name>
</gene>
<dbReference type="STRING" id="7897.ENSLACP00000014543"/>
<protein>
    <submittedName>
        <fullName evidence="4">DNA fragmentation factor subunit alpha</fullName>
    </submittedName>
</protein>
<keyword evidence="1 2" id="KW-0053">Apoptosis</keyword>
<evidence type="ECO:0000256" key="2">
    <source>
        <dbReference type="PROSITE-ProRule" id="PRU00447"/>
    </source>
</evidence>
<accession>H3AY22</accession>
<dbReference type="GO" id="GO:0042981">
    <property type="term" value="P:regulation of apoptotic process"/>
    <property type="evidence" value="ECO:0007669"/>
    <property type="project" value="TreeGrafter"/>
</dbReference>
<dbReference type="FunCoup" id="H3AY22">
    <property type="interactions" value="2415"/>
</dbReference>
<dbReference type="Gene3D" id="3.10.20.10">
    <property type="match status" value="1"/>
</dbReference>
<dbReference type="Proteomes" id="UP000008672">
    <property type="component" value="Unassembled WGS sequence"/>
</dbReference>
<feature type="domain" description="CIDE-N" evidence="3">
    <location>
        <begin position="15"/>
        <end position="94"/>
    </location>
</feature>
<sequence>LPSPSLESEEKTESLKKPCLVCTVSRQDTHGVAAGSIAELKTKACKKLASNNLKEPLIVVLAEDGTIVEDEDYFLCLPDNTKFMVLTGEEKWTPNYTVDGGTAWLGGNSEVETDSINPTNWKALAMRLKQNLSEIIMMSEADLQALIDVQCEDLANEMGEKPAKIQTLQKTLQGVLDRREEERQSRGILQLYLKAVEQEKSLSRESDSTAAPSKDVDVLDSAAGSSEHCPFSDRIVSVLLKKTSPEIGLSNRDLQKVIEEDTQAIAFALSVPLQEAKALQQNCAEELKRRLQQVKALHSLRSRSNGSSAAKRKK</sequence>
<evidence type="ECO:0000259" key="3">
    <source>
        <dbReference type="PROSITE" id="PS51135"/>
    </source>
</evidence>
<dbReference type="eggNOG" id="ENOG502RQ19">
    <property type="taxonomic scope" value="Eukaryota"/>
</dbReference>
<dbReference type="PROSITE" id="PS51135">
    <property type="entry name" value="CIDE_N"/>
    <property type="match status" value="1"/>
</dbReference>
<reference evidence="4" key="2">
    <citation type="submission" date="2025-08" db="UniProtKB">
        <authorList>
            <consortium name="Ensembl"/>
        </authorList>
    </citation>
    <scope>IDENTIFICATION</scope>
</reference>
<dbReference type="Pfam" id="PF09033">
    <property type="entry name" value="DFF-C"/>
    <property type="match status" value="1"/>
</dbReference>
<dbReference type="Pfam" id="PF02017">
    <property type="entry name" value="CIDE-N"/>
    <property type="match status" value="1"/>
</dbReference>
<dbReference type="Ensembl" id="ENSLACT00000014643.1">
    <property type="protein sequence ID" value="ENSLACP00000014543.1"/>
    <property type="gene ID" value="ENSLACG00000012799.2"/>
</dbReference>
<dbReference type="InterPro" id="IPR027296">
    <property type="entry name" value="DFF-C"/>
</dbReference>
<dbReference type="EMBL" id="AFYH01119551">
    <property type="status" value="NOT_ANNOTATED_CDS"/>
    <property type="molecule type" value="Genomic_DNA"/>
</dbReference>
<evidence type="ECO:0000256" key="1">
    <source>
        <dbReference type="ARBA" id="ARBA00022703"/>
    </source>
</evidence>
<dbReference type="InterPro" id="IPR003508">
    <property type="entry name" value="CIDE-N_dom"/>
</dbReference>
<dbReference type="InterPro" id="IPR015121">
    <property type="entry name" value="DNA_fragmentation_mid_dom"/>
</dbReference>
<name>H3AY22_LATCH</name>
<dbReference type="PANTHER" id="PTHR12306:SF16">
    <property type="entry name" value="DNAATION FACTOR SUBUNIT ALPHA"/>
    <property type="match status" value="1"/>
</dbReference>
<dbReference type="GeneTree" id="ENSGT00390000018596"/>
<dbReference type="OMA" id="NWDIRKT"/>
<dbReference type="PANTHER" id="PTHR12306">
    <property type="entry name" value="CELL DEATH ACTIVATOR CIDE"/>
    <property type="match status" value="1"/>
</dbReference>
<dbReference type="SMART" id="SM00266">
    <property type="entry name" value="CAD"/>
    <property type="match status" value="1"/>
</dbReference>
<dbReference type="Gene3D" id="1.10.1490.10">
    <property type="entry name" value="C-terminal domain of DFF45/ICAD (DFF-C domain)"/>
    <property type="match status" value="2"/>
</dbReference>
<organism evidence="4 5">
    <name type="scientific">Latimeria chalumnae</name>
    <name type="common">Coelacanth</name>
    <dbReference type="NCBI Taxonomy" id="7897"/>
    <lineage>
        <taxon>Eukaryota</taxon>
        <taxon>Metazoa</taxon>
        <taxon>Chordata</taxon>
        <taxon>Craniata</taxon>
        <taxon>Vertebrata</taxon>
        <taxon>Euteleostomi</taxon>
        <taxon>Coelacanthiformes</taxon>
        <taxon>Coelacanthidae</taxon>
        <taxon>Latimeria</taxon>
    </lineage>
</organism>
<dbReference type="AlphaFoldDB" id="H3AY22"/>
<proteinExistence type="predicted"/>
<dbReference type="Bgee" id="ENSLACG00000012799">
    <property type="expression patterns" value="Expressed in muscle tissue and 6 other cell types or tissues"/>
</dbReference>
<evidence type="ECO:0000313" key="5">
    <source>
        <dbReference type="Proteomes" id="UP000008672"/>
    </source>
</evidence>
<reference evidence="5" key="1">
    <citation type="submission" date="2011-08" db="EMBL/GenBank/DDBJ databases">
        <title>The draft genome of Latimeria chalumnae.</title>
        <authorList>
            <person name="Di Palma F."/>
            <person name="Alfoldi J."/>
            <person name="Johnson J."/>
            <person name="Berlin A."/>
            <person name="Gnerre S."/>
            <person name="Jaffe D."/>
            <person name="MacCallum I."/>
            <person name="Young S."/>
            <person name="Walker B.J."/>
            <person name="Lander E."/>
            <person name="Lindblad-Toh K."/>
        </authorList>
    </citation>
    <scope>NUCLEOTIDE SEQUENCE [LARGE SCALE GENOMIC DNA]</scope>
    <source>
        <strain evidence="5">Wild caught</strain>
    </source>
</reference>
<keyword evidence="5" id="KW-1185">Reference proteome</keyword>
<dbReference type="InParanoid" id="H3AY22"/>
<dbReference type="SUPFAM" id="SSF81783">
    <property type="entry name" value="C-terminal domain of DFF45/ICAD (DFF-C domain)"/>
    <property type="match status" value="1"/>
</dbReference>
<evidence type="ECO:0000313" key="4">
    <source>
        <dbReference type="Ensembl" id="ENSLACP00000014543.1"/>
    </source>
</evidence>